<gene>
    <name evidence="1" type="ORF">S06H3_14805</name>
</gene>
<accession>X1KEE7</accession>
<dbReference type="AlphaFoldDB" id="X1KEE7"/>
<dbReference type="EMBL" id="BARV01007257">
    <property type="protein sequence ID" value="GAI05427.1"/>
    <property type="molecule type" value="Genomic_DNA"/>
</dbReference>
<sequence length="44" mass="5063">MREEARVDTRTFCGRNTQGGLGNTGQLNSIGRDYEECKDRIDWL</sequence>
<reference evidence="1" key="1">
    <citation type="journal article" date="2014" name="Front. Microbiol.">
        <title>High frequency of phylogenetically diverse reductive dehalogenase-homologous genes in deep subseafloor sedimentary metagenomes.</title>
        <authorList>
            <person name="Kawai M."/>
            <person name="Futagami T."/>
            <person name="Toyoda A."/>
            <person name="Takaki Y."/>
            <person name="Nishi S."/>
            <person name="Hori S."/>
            <person name="Arai W."/>
            <person name="Tsubouchi T."/>
            <person name="Morono Y."/>
            <person name="Uchiyama I."/>
            <person name="Ito T."/>
            <person name="Fujiyama A."/>
            <person name="Inagaki F."/>
            <person name="Takami H."/>
        </authorList>
    </citation>
    <scope>NUCLEOTIDE SEQUENCE</scope>
    <source>
        <strain evidence="1">Expedition CK06-06</strain>
    </source>
</reference>
<comment type="caution">
    <text evidence="1">The sequence shown here is derived from an EMBL/GenBank/DDBJ whole genome shotgun (WGS) entry which is preliminary data.</text>
</comment>
<proteinExistence type="predicted"/>
<evidence type="ECO:0000313" key="1">
    <source>
        <dbReference type="EMBL" id="GAI05427.1"/>
    </source>
</evidence>
<name>X1KEE7_9ZZZZ</name>
<protein>
    <submittedName>
        <fullName evidence="1">Uncharacterized protein</fullName>
    </submittedName>
</protein>
<organism evidence="1">
    <name type="scientific">marine sediment metagenome</name>
    <dbReference type="NCBI Taxonomy" id="412755"/>
    <lineage>
        <taxon>unclassified sequences</taxon>
        <taxon>metagenomes</taxon>
        <taxon>ecological metagenomes</taxon>
    </lineage>
</organism>